<gene>
    <name evidence="2" type="ORF">GSUB_16695</name>
</gene>
<geneLocation type="plasmid" evidence="2 3">
    <name>pGSUB1</name>
</geneLocation>
<reference evidence="2 3" key="1">
    <citation type="journal article" date="2015" name="Genome Announc.">
        <title>Genomes of Geoalkalibacter ferrihydriticus Z-0531T and Geoalkalibacter subterraneus Red1T, Two Haloalkaliphilic Metal-Reducing Deltaproteobacteria.</title>
        <authorList>
            <person name="Badalamenti J.P."/>
            <person name="Krajmalnik-Brown R."/>
            <person name="Torres C.I."/>
            <person name="Bond D.R."/>
        </authorList>
    </citation>
    <scope>NUCLEOTIDE SEQUENCE [LARGE SCALE GENOMIC DNA]</scope>
    <source>
        <strain evidence="2 3">Red1</strain>
        <plasmid evidence="3">Plasmid pGSUB1</plasmid>
    </source>
</reference>
<dbReference type="OrthoDB" id="5514228at2"/>
<keyword evidence="3" id="KW-1185">Reference proteome</keyword>
<organism evidence="2 3">
    <name type="scientific">Geoalkalibacter subterraneus</name>
    <dbReference type="NCBI Taxonomy" id="483547"/>
    <lineage>
        <taxon>Bacteria</taxon>
        <taxon>Pseudomonadati</taxon>
        <taxon>Thermodesulfobacteriota</taxon>
        <taxon>Desulfuromonadia</taxon>
        <taxon>Desulfuromonadales</taxon>
        <taxon>Geoalkalibacteraceae</taxon>
        <taxon>Geoalkalibacter</taxon>
    </lineage>
</organism>
<evidence type="ECO:0000313" key="2">
    <source>
        <dbReference type="EMBL" id="AJF08144.1"/>
    </source>
</evidence>
<protein>
    <submittedName>
        <fullName evidence="2">Uncharacterized protein</fullName>
    </submittedName>
</protein>
<dbReference type="RefSeq" id="WP_040202771.1">
    <property type="nucleotide sequence ID" value="NZ_CP010312.1"/>
</dbReference>
<dbReference type="HOGENOM" id="CLU_1530421_0_0_7"/>
<sequence>MAFERWEKVGQTINNRVTIWKQGQINVSPGAVNLYGLDKAKTASLFFDPERRLIGLKFHDTLDEPHTVALSWRDKGGFGLGVKKFLDYYGIDYQQTRRYALHHNTEEDLFVIDLNAPEKDKEPEQEQNSSDINDADEQKTEIDNSESNSDSENEESSAPGDKAADFSAVEAYTGF</sequence>
<evidence type="ECO:0000256" key="1">
    <source>
        <dbReference type="SAM" id="MobiDB-lite"/>
    </source>
</evidence>
<keyword evidence="2" id="KW-0614">Plasmid</keyword>
<dbReference type="AlphaFoldDB" id="A0A0B5FTY8"/>
<evidence type="ECO:0000313" key="3">
    <source>
        <dbReference type="Proteomes" id="UP000035036"/>
    </source>
</evidence>
<proteinExistence type="predicted"/>
<name>A0A0B5FTY8_9BACT</name>
<feature type="region of interest" description="Disordered" evidence="1">
    <location>
        <begin position="119"/>
        <end position="175"/>
    </location>
</feature>
<dbReference type="KEGG" id="gsb:GSUB_16695"/>
<dbReference type="Proteomes" id="UP000035036">
    <property type="component" value="Plasmid pGSUB1"/>
</dbReference>
<accession>A0A0B5FTY8</accession>
<dbReference type="EMBL" id="CP010312">
    <property type="protein sequence ID" value="AJF08144.1"/>
    <property type="molecule type" value="Genomic_DNA"/>
</dbReference>